<dbReference type="EMBL" id="FNBK01000049">
    <property type="protein sequence ID" value="SDG45144.1"/>
    <property type="molecule type" value="Genomic_DNA"/>
</dbReference>
<keyword evidence="1" id="KW-1133">Transmembrane helix</keyword>
<name>A0A1G7UCG7_9EURY</name>
<feature type="transmembrane region" description="Helical" evidence="1">
    <location>
        <begin position="144"/>
        <end position="161"/>
    </location>
</feature>
<dbReference type="Proteomes" id="UP000199076">
    <property type="component" value="Unassembled WGS sequence"/>
</dbReference>
<sequence>MVAVTFSVSTTLEVGVDDSSLRSTRSQIEGELSDIQVGVDGGSVSSQLSRAVPDGGTAAAGGSAIADKLDKQTEVLTEVRDTIEQSAVSAGGGGGVLGGLLPTGGGSGGGGGGFLSGLLTGGLALKAKEVLSVGGRLSLSAPQVLAVGGVLTLTAAGVLAVQGHFEKPARELLAVGGVLSIGAAGVLAVTGALSLPAAAVIGVTGAITLGVSEIVRLLPDGPSSVKTDGVRGSTKPGATPAGDGTDIQGDTVVGFNKTTDRIANMFGIDISQDTGQTSQVQQKFNAAAERRRQKVVVEVNENRDITVDINQNIKEALRQAGFNPREYEEIVKEFRRLRQGR</sequence>
<keyword evidence="1" id="KW-0472">Membrane</keyword>
<dbReference type="STRING" id="660518.SAMN05216218_1492"/>
<feature type="transmembrane region" description="Helical" evidence="1">
    <location>
        <begin position="173"/>
        <end position="193"/>
    </location>
</feature>
<gene>
    <name evidence="2" type="ORF">SAMN05216218_1492</name>
</gene>
<protein>
    <submittedName>
        <fullName evidence="2">Uncharacterized protein</fullName>
    </submittedName>
</protein>
<evidence type="ECO:0000313" key="2">
    <source>
        <dbReference type="EMBL" id="SDG45144.1"/>
    </source>
</evidence>
<keyword evidence="3" id="KW-1185">Reference proteome</keyword>
<organism evidence="2 3">
    <name type="scientific">Halorientalis regularis</name>
    <dbReference type="NCBI Taxonomy" id="660518"/>
    <lineage>
        <taxon>Archaea</taxon>
        <taxon>Methanobacteriati</taxon>
        <taxon>Methanobacteriota</taxon>
        <taxon>Stenosarchaea group</taxon>
        <taxon>Halobacteria</taxon>
        <taxon>Halobacteriales</taxon>
        <taxon>Haloarculaceae</taxon>
        <taxon>Halorientalis</taxon>
    </lineage>
</organism>
<keyword evidence="1" id="KW-0812">Transmembrane</keyword>
<evidence type="ECO:0000313" key="3">
    <source>
        <dbReference type="Proteomes" id="UP000199076"/>
    </source>
</evidence>
<reference evidence="3" key="1">
    <citation type="submission" date="2016-10" db="EMBL/GenBank/DDBJ databases">
        <authorList>
            <person name="Varghese N."/>
            <person name="Submissions S."/>
        </authorList>
    </citation>
    <scope>NUCLEOTIDE SEQUENCE [LARGE SCALE GENOMIC DNA]</scope>
    <source>
        <strain evidence="3">IBRC-M 10760</strain>
    </source>
</reference>
<evidence type="ECO:0000256" key="1">
    <source>
        <dbReference type="SAM" id="Phobius"/>
    </source>
</evidence>
<dbReference type="AlphaFoldDB" id="A0A1G7UCG7"/>
<accession>A0A1G7UCG7</accession>
<proteinExistence type="predicted"/>